<proteinExistence type="predicted"/>
<dbReference type="EMBL" id="CAJVQB010017322">
    <property type="protein sequence ID" value="CAG8783744.1"/>
    <property type="molecule type" value="Genomic_DNA"/>
</dbReference>
<name>A0ABN7VLK2_GIGMA</name>
<accession>A0ABN7VLK2</accession>
<comment type="caution">
    <text evidence="1">The sequence shown here is derived from an EMBL/GenBank/DDBJ whole genome shotgun (WGS) entry which is preliminary data.</text>
</comment>
<dbReference type="Proteomes" id="UP000789901">
    <property type="component" value="Unassembled WGS sequence"/>
</dbReference>
<gene>
    <name evidence="1" type="ORF">GMARGA_LOCUS20100</name>
</gene>
<organism evidence="1 2">
    <name type="scientific">Gigaspora margarita</name>
    <dbReference type="NCBI Taxonomy" id="4874"/>
    <lineage>
        <taxon>Eukaryota</taxon>
        <taxon>Fungi</taxon>
        <taxon>Fungi incertae sedis</taxon>
        <taxon>Mucoromycota</taxon>
        <taxon>Glomeromycotina</taxon>
        <taxon>Glomeromycetes</taxon>
        <taxon>Diversisporales</taxon>
        <taxon>Gigasporaceae</taxon>
        <taxon>Gigaspora</taxon>
    </lineage>
</organism>
<keyword evidence="2" id="KW-1185">Reference proteome</keyword>
<protein>
    <submittedName>
        <fullName evidence="1">25868_t:CDS:1</fullName>
    </submittedName>
</protein>
<evidence type="ECO:0000313" key="2">
    <source>
        <dbReference type="Proteomes" id="UP000789901"/>
    </source>
</evidence>
<evidence type="ECO:0000313" key="1">
    <source>
        <dbReference type="EMBL" id="CAG8783744.1"/>
    </source>
</evidence>
<sequence length="125" mass="14625">MNTLRYVRVICQTPHNKKTPEKTDKSKKYQQLGHVSKNMQLARPRFQSEIEIIYEHLNYNSCPLAKRTYPKSEELKAFKLICLENEILLEEVIKITLSEVESKTEYQMASPLAAKIEDDKLVLIQ</sequence>
<reference evidence="1 2" key="1">
    <citation type="submission" date="2021-06" db="EMBL/GenBank/DDBJ databases">
        <authorList>
            <person name="Kallberg Y."/>
            <person name="Tangrot J."/>
            <person name="Rosling A."/>
        </authorList>
    </citation>
    <scope>NUCLEOTIDE SEQUENCE [LARGE SCALE GENOMIC DNA]</scope>
    <source>
        <strain evidence="1 2">120-4 pot B 10/14</strain>
    </source>
</reference>